<accession>A0A495IDV2</accession>
<comment type="similarity">
    <text evidence="7">Belongs to the glycosyltransferase 87 family.</text>
</comment>
<evidence type="ECO:0000256" key="5">
    <source>
        <dbReference type="ARBA" id="ARBA00022989"/>
    </source>
</evidence>
<dbReference type="Proteomes" id="UP000280008">
    <property type="component" value="Unassembled WGS sequence"/>
</dbReference>
<sequence length="469" mass="50495">MTSLLVVALGAVVWWGVTHLGFLSVVRRDVFVAWTLIAWAIFAVAAFTLRFVSRRSAEVLIVAGALVVGLAAICGPPNTSTDSARYAWDGIVQLHGLSPYAHVPASHVLTHLRPEWLFPTPSDAGGAAHCVGQRIMTTHETTTHALLCTAINRPHDNTIYPPMAELWFALVRSVVPVTATYWPMQVAGLLVSLGVTLGLLVVLRRSGRPAAWAVLWAWCPLVAAEAVTNSHVDVLGAALATTGALLLTLRRPILGGIALGAATAVKLIPAVVYGPLLGRRRTWAGVAAGVVTFGLLYVPYIVTTGAKVVGYLPGYLKEEGYDDGTRYALVSLLFHGHAATIAVGVLGLVALAITVRLTDSTRPWSGEVFLIGTVFLVLTPRYPWYVLLLIPFVVLSERWEWLGIGLAMTIRQLHASVHLYRETLGVAIVLIIVVTVIRTPRDEWRRLGRLLVGQRLADAAFGPARRAGG</sequence>
<evidence type="ECO:0000256" key="6">
    <source>
        <dbReference type="ARBA" id="ARBA00023136"/>
    </source>
</evidence>
<comment type="caution">
    <text evidence="8">The sequence shown here is derived from an EMBL/GenBank/DDBJ whole genome shotgun (WGS) entry which is preliminary data.</text>
</comment>
<dbReference type="EMBL" id="RBKS01000001">
    <property type="protein sequence ID" value="RKR73315.1"/>
    <property type="molecule type" value="Genomic_DNA"/>
</dbReference>
<proteinExistence type="inferred from homology"/>
<comment type="subcellular location">
    <subcellularLocation>
        <location evidence="1">Cell membrane</location>
        <topology evidence="1">Multi-pass membrane protein</topology>
    </subcellularLocation>
</comment>
<evidence type="ECO:0000256" key="2">
    <source>
        <dbReference type="ARBA" id="ARBA00022475"/>
    </source>
</evidence>
<evidence type="ECO:0000256" key="3">
    <source>
        <dbReference type="ARBA" id="ARBA00022679"/>
    </source>
</evidence>
<evidence type="ECO:0000313" key="8">
    <source>
        <dbReference type="EMBL" id="RKR73315.1"/>
    </source>
</evidence>
<evidence type="ECO:0000256" key="1">
    <source>
        <dbReference type="ARBA" id="ARBA00004651"/>
    </source>
</evidence>
<reference evidence="8 9" key="1">
    <citation type="submission" date="2018-10" db="EMBL/GenBank/DDBJ databases">
        <title>Sequencing the genomes of 1000 actinobacteria strains.</title>
        <authorList>
            <person name="Klenk H.-P."/>
        </authorList>
    </citation>
    <scope>NUCLEOTIDE SEQUENCE [LARGE SCALE GENOMIC DNA]</scope>
    <source>
        <strain evidence="8 9">DSM 17894</strain>
    </source>
</reference>
<organism evidence="8 9">
    <name type="scientific">Frondihabitans australicus</name>
    <dbReference type="NCBI Taxonomy" id="386892"/>
    <lineage>
        <taxon>Bacteria</taxon>
        <taxon>Bacillati</taxon>
        <taxon>Actinomycetota</taxon>
        <taxon>Actinomycetes</taxon>
        <taxon>Micrococcales</taxon>
        <taxon>Microbacteriaceae</taxon>
        <taxon>Frondihabitans</taxon>
    </lineage>
</organism>
<keyword evidence="6" id="KW-0472">Membrane</keyword>
<dbReference type="Pfam" id="PF09594">
    <property type="entry name" value="GT87"/>
    <property type="match status" value="1"/>
</dbReference>
<keyword evidence="4" id="KW-0812">Transmembrane</keyword>
<dbReference type="InterPro" id="IPR018584">
    <property type="entry name" value="GT87"/>
</dbReference>
<name>A0A495IDV2_9MICO</name>
<dbReference type="AlphaFoldDB" id="A0A495IDV2"/>
<evidence type="ECO:0000256" key="7">
    <source>
        <dbReference type="ARBA" id="ARBA00024033"/>
    </source>
</evidence>
<protein>
    <submittedName>
        <fullName evidence="8">Uncharacterized protein DUF2029</fullName>
    </submittedName>
</protein>
<keyword evidence="2" id="KW-1003">Cell membrane</keyword>
<evidence type="ECO:0000313" key="9">
    <source>
        <dbReference type="Proteomes" id="UP000280008"/>
    </source>
</evidence>
<keyword evidence="3" id="KW-0808">Transferase</keyword>
<dbReference type="GO" id="GO:0016758">
    <property type="term" value="F:hexosyltransferase activity"/>
    <property type="evidence" value="ECO:0007669"/>
    <property type="project" value="InterPro"/>
</dbReference>
<keyword evidence="5" id="KW-1133">Transmembrane helix</keyword>
<dbReference type="GO" id="GO:0005886">
    <property type="term" value="C:plasma membrane"/>
    <property type="evidence" value="ECO:0007669"/>
    <property type="project" value="UniProtKB-SubCell"/>
</dbReference>
<evidence type="ECO:0000256" key="4">
    <source>
        <dbReference type="ARBA" id="ARBA00022692"/>
    </source>
</evidence>
<keyword evidence="9" id="KW-1185">Reference proteome</keyword>
<gene>
    <name evidence="8" type="ORF">C8E83_0407</name>
</gene>